<feature type="domain" description="Transposase InsH N-terminal" evidence="1">
    <location>
        <begin position="20"/>
        <end position="110"/>
    </location>
</feature>
<dbReference type="HOGENOM" id="CLU_021293_0_1_10"/>
<dbReference type="OrthoDB" id="1014571at2"/>
<protein>
    <submittedName>
        <fullName evidence="3">Transposase, IS4 family</fullName>
    </submittedName>
</protein>
<evidence type="ECO:0000259" key="2">
    <source>
        <dbReference type="Pfam" id="PF13751"/>
    </source>
</evidence>
<feature type="domain" description="Transposase DDE" evidence="2">
    <location>
        <begin position="348"/>
        <end position="473"/>
    </location>
</feature>
<organism evidence="3 4">
    <name type="scientific">Fermentimonas caenicola</name>
    <dbReference type="NCBI Taxonomy" id="1562970"/>
    <lineage>
        <taxon>Bacteria</taxon>
        <taxon>Pseudomonadati</taxon>
        <taxon>Bacteroidota</taxon>
        <taxon>Bacteroidia</taxon>
        <taxon>Bacteroidales</taxon>
        <taxon>Dysgonomonadaceae</taxon>
        <taxon>Fermentimonas</taxon>
    </lineage>
</organism>
<name>A0A098BYF1_9BACT</name>
<dbReference type="InterPro" id="IPR008490">
    <property type="entry name" value="Transposase_InsH_N"/>
</dbReference>
<dbReference type="PATRIC" id="fig|1562970.3.peg.932"/>
<reference evidence="3 4" key="1">
    <citation type="submission" date="2014-08" db="EMBL/GenBank/DDBJ databases">
        <authorList>
            <person name="Wibberg D."/>
        </authorList>
    </citation>
    <scope>NUCLEOTIDE SEQUENCE [LARGE SCALE GENOMIC DNA]</scope>
    <source>
        <strain evidence="4">ING2-E5B</strain>
    </source>
</reference>
<evidence type="ECO:0000259" key="1">
    <source>
        <dbReference type="Pfam" id="PF05598"/>
    </source>
</evidence>
<dbReference type="KEGG" id="pbt:ING2E5B_0945"/>
<gene>
    <name evidence="3" type="ORF">ING2E5B_0945</name>
</gene>
<accession>A0A098BYF1</accession>
<dbReference type="InterPro" id="IPR047629">
    <property type="entry name" value="IS1182_transpos"/>
</dbReference>
<evidence type="ECO:0000313" key="4">
    <source>
        <dbReference type="Proteomes" id="UP000032417"/>
    </source>
</evidence>
<dbReference type="AlphaFoldDB" id="A0A098BYF1"/>
<dbReference type="NCBIfam" id="NF033551">
    <property type="entry name" value="transpos_IS1182"/>
    <property type="match status" value="1"/>
</dbReference>
<dbReference type="PANTHER" id="PTHR33408:SF2">
    <property type="entry name" value="TRANSPOSASE DDE DOMAIN-CONTAINING PROTEIN"/>
    <property type="match status" value="1"/>
</dbReference>
<dbReference type="EMBL" id="LN515532">
    <property type="protein sequence ID" value="CEA15700.1"/>
    <property type="molecule type" value="Genomic_DNA"/>
</dbReference>
<dbReference type="PANTHER" id="PTHR33408">
    <property type="entry name" value="TRANSPOSASE"/>
    <property type="match status" value="1"/>
</dbReference>
<keyword evidence="4" id="KW-1185">Reference proteome</keyword>
<dbReference type="Pfam" id="PF05598">
    <property type="entry name" value="DUF772"/>
    <property type="match status" value="1"/>
</dbReference>
<evidence type="ECO:0000313" key="3">
    <source>
        <dbReference type="EMBL" id="CEA15700.1"/>
    </source>
</evidence>
<dbReference type="STRING" id="1562970.ING2E5B_0945"/>
<dbReference type="InterPro" id="IPR025668">
    <property type="entry name" value="Tnp_DDE_dom"/>
</dbReference>
<sequence length="521" mass="60380">MAKPKFKSYNQGQVSLFPPTLDEKVPKNSPARIINQIVDNLDLSKVIETYKGGGTTAYNPRMMLKVVLYSYLNNIYSSRKIEQALTDRVSFMWLSGNQTPDHNTINRFRSSHLKDSIHEVFTQVVVMLVEMGCLSLEVAYIDGTKIESRANRYTFVWRKSIEKYKERLEEKIHKVLGMIEEGIAQDNNPEDDPPTPFNSEEIRKRVAQINRENRSKEEQKAIKTDSDATFMRMKEDHMLNGQLKPAYNVQISTENQFISHYDFYPNPTDTLTLIPFLNGFENRYNILPDKVVADSGYGSEENYEFMQVNDIEPFVKFNYFHKEQKKAFKKNGFLSQNLYYNVDEDYYVCPMGQHMNKIGKKRCKTASGYTSTATIYEAKNCKGCPLKCLCSNAKGNRRVEVNHNLNRHKQKARELLTCEEGIYHRSQRAIEPESVFGQTKSNKHYNRFRHFNKDKVLMDFAIFAIAFNLGKLHLKGLADKEILCFLEKYGQKGDIILFFIKIEINSKSFSSINNNNQKIAA</sequence>
<dbReference type="Pfam" id="PF13751">
    <property type="entry name" value="DDE_Tnp_1_6"/>
    <property type="match status" value="1"/>
</dbReference>
<proteinExistence type="predicted"/>
<dbReference type="Proteomes" id="UP000032417">
    <property type="component" value="Chromosome 1"/>
</dbReference>